<accession>A0ABU7HV67</accession>
<keyword evidence="3" id="KW-1185">Reference proteome</keyword>
<dbReference type="RefSeq" id="WP_330076133.1">
    <property type="nucleotide sequence ID" value="NZ_JAZDQJ010000024.1"/>
</dbReference>
<dbReference type="SMART" id="SM00530">
    <property type="entry name" value="HTH_XRE"/>
    <property type="match status" value="1"/>
</dbReference>
<evidence type="ECO:0000313" key="2">
    <source>
        <dbReference type="EMBL" id="MEE1935384.1"/>
    </source>
</evidence>
<dbReference type="SUPFAM" id="SSF47413">
    <property type="entry name" value="lambda repressor-like DNA-binding domains"/>
    <property type="match status" value="1"/>
</dbReference>
<reference evidence="2 3" key="1">
    <citation type="submission" date="2024-01" db="EMBL/GenBank/DDBJ databases">
        <title>Unpublished Manusciprt.</title>
        <authorList>
            <person name="Duman M."/>
            <person name="Valdes E.G."/>
            <person name="Ajmi N."/>
            <person name="Altun S."/>
            <person name="Saticioglu I.B."/>
        </authorList>
    </citation>
    <scope>NUCLEOTIDE SEQUENCE [LARGE SCALE GENOMIC DNA]</scope>
    <source>
        <strain evidence="2 3">148P</strain>
    </source>
</reference>
<dbReference type="EMBL" id="JAZDQJ010000024">
    <property type="protein sequence ID" value="MEE1935384.1"/>
    <property type="molecule type" value="Genomic_DNA"/>
</dbReference>
<dbReference type="PROSITE" id="PS50943">
    <property type="entry name" value="HTH_CROC1"/>
    <property type="match status" value="1"/>
</dbReference>
<dbReference type="InterPro" id="IPR001387">
    <property type="entry name" value="Cro/C1-type_HTH"/>
</dbReference>
<sequence>MKTIHTAAYQHLLVLLVEARKASGLTQQELSERLGRPQSYVSKFERGERRLDVVEFLVIARSLEIDPHGVIGEVYSVLG</sequence>
<comment type="caution">
    <text evidence="2">The sequence shown here is derived from an EMBL/GenBank/DDBJ whole genome shotgun (WGS) entry which is preliminary data.</text>
</comment>
<dbReference type="Gene3D" id="1.10.260.40">
    <property type="entry name" value="lambda repressor-like DNA-binding domains"/>
    <property type="match status" value="1"/>
</dbReference>
<evidence type="ECO:0000259" key="1">
    <source>
        <dbReference type="PROSITE" id="PS50943"/>
    </source>
</evidence>
<organism evidence="2 3">
    <name type="scientific">Pseudomonas ulcerans</name>
    <dbReference type="NCBI Taxonomy" id="3115852"/>
    <lineage>
        <taxon>Bacteria</taxon>
        <taxon>Pseudomonadati</taxon>
        <taxon>Pseudomonadota</taxon>
        <taxon>Gammaproteobacteria</taxon>
        <taxon>Pseudomonadales</taxon>
        <taxon>Pseudomonadaceae</taxon>
        <taxon>Pseudomonas</taxon>
    </lineage>
</organism>
<proteinExistence type="predicted"/>
<gene>
    <name evidence="2" type="ORF">V0R50_19310</name>
</gene>
<dbReference type="InterPro" id="IPR010982">
    <property type="entry name" value="Lambda_DNA-bd_dom_sf"/>
</dbReference>
<dbReference type="Proteomes" id="UP001335100">
    <property type="component" value="Unassembled WGS sequence"/>
</dbReference>
<evidence type="ECO:0000313" key="3">
    <source>
        <dbReference type="Proteomes" id="UP001335100"/>
    </source>
</evidence>
<protein>
    <submittedName>
        <fullName evidence="2">Helix-turn-helix transcriptional regulator</fullName>
    </submittedName>
</protein>
<feature type="domain" description="HTH cro/C1-type" evidence="1">
    <location>
        <begin position="16"/>
        <end position="70"/>
    </location>
</feature>
<dbReference type="Pfam" id="PF01381">
    <property type="entry name" value="HTH_3"/>
    <property type="match status" value="1"/>
</dbReference>
<name>A0ABU7HV67_9PSED</name>
<dbReference type="CDD" id="cd00093">
    <property type="entry name" value="HTH_XRE"/>
    <property type="match status" value="1"/>
</dbReference>